<evidence type="ECO:0000313" key="1">
    <source>
        <dbReference type="EMBL" id="GLR84611.1"/>
    </source>
</evidence>
<dbReference type="RefSeq" id="WP_348522480.1">
    <property type="nucleotide sequence ID" value="NZ_BSOW01000004.1"/>
</dbReference>
<evidence type="ECO:0000313" key="2">
    <source>
        <dbReference type="Proteomes" id="UP001156905"/>
    </source>
</evidence>
<protein>
    <submittedName>
        <fullName evidence="1">Uncharacterized protein</fullName>
    </submittedName>
</protein>
<comment type="caution">
    <text evidence="1">The sequence shown here is derived from an EMBL/GenBank/DDBJ whole genome shotgun (WGS) entry which is preliminary data.</text>
</comment>
<reference evidence="2" key="1">
    <citation type="journal article" date="2019" name="Int. J. Syst. Evol. Microbiol.">
        <title>The Global Catalogue of Microorganisms (GCM) 10K type strain sequencing project: providing services to taxonomists for standard genome sequencing and annotation.</title>
        <authorList>
            <consortium name="The Broad Institute Genomics Platform"/>
            <consortium name="The Broad Institute Genome Sequencing Center for Infectious Disease"/>
            <person name="Wu L."/>
            <person name="Ma J."/>
        </authorList>
    </citation>
    <scope>NUCLEOTIDE SEQUENCE [LARGE SCALE GENOMIC DNA]</scope>
    <source>
        <strain evidence="2">NBRC 102520</strain>
    </source>
</reference>
<organism evidence="1 2">
    <name type="scientific">Bradyrhizobium iriomotense</name>
    <dbReference type="NCBI Taxonomy" id="441950"/>
    <lineage>
        <taxon>Bacteria</taxon>
        <taxon>Pseudomonadati</taxon>
        <taxon>Pseudomonadota</taxon>
        <taxon>Alphaproteobacteria</taxon>
        <taxon>Hyphomicrobiales</taxon>
        <taxon>Nitrobacteraceae</taxon>
        <taxon>Bradyrhizobium</taxon>
    </lineage>
</organism>
<name>A0ABQ6ASQ7_9BRAD</name>
<dbReference type="EMBL" id="BSOW01000004">
    <property type="protein sequence ID" value="GLR84611.1"/>
    <property type="molecule type" value="Genomic_DNA"/>
</dbReference>
<dbReference type="Proteomes" id="UP001156905">
    <property type="component" value="Unassembled WGS sequence"/>
</dbReference>
<gene>
    <name evidence="1" type="ORF">GCM10007857_13210</name>
</gene>
<keyword evidence="2" id="KW-1185">Reference proteome</keyword>
<proteinExistence type="predicted"/>
<accession>A0ABQ6ASQ7</accession>
<sequence>MRPAALVLKRPGPALTTDMYLVRIAFCALGLLAGLGCGVAASGAAVPASDEPTREDCNAAVAEARALAAALPSDHLSRYFAERHLHQALVEAGNGEFDECLDMAARASDEVRERRHELRPGEKLKVLRTDE</sequence>